<dbReference type="AlphaFoldDB" id="A0A4Z2JB94"/>
<gene>
    <name evidence="1" type="ORF">EYF80_002869</name>
</gene>
<evidence type="ECO:0000313" key="2">
    <source>
        <dbReference type="Proteomes" id="UP000314294"/>
    </source>
</evidence>
<protein>
    <submittedName>
        <fullName evidence="1">Uncharacterized protein</fullName>
    </submittedName>
</protein>
<accession>A0A4Z2JB94</accession>
<dbReference type="EMBL" id="SRLO01000012">
    <property type="protein sequence ID" value="TNN87114.1"/>
    <property type="molecule type" value="Genomic_DNA"/>
</dbReference>
<keyword evidence="2" id="KW-1185">Reference proteome</keyword>
<sequence>MERRLGDSEVYFSLNQPASFPCGISPPAAREEWAALQKTGKINAVLQLHLLEAVLNMRVERLLLLRMLTTPLLLSGPQSLLELGFQLQEQLLLTEIGVLSGLLQSQLHLLALLLQLALVQLLAAALEDGGLLSVSGPGGSGSGQLRLQQSSLLSPLLLQLTVEGCHLLLEILQPLWSRALLPGLL</sequence>
<dbReference type="Proteomes" id="UP000314294">
    <property type="component" value="Unassembled WGS sequence"/>
</dbReference>
<comment type="caution">
    <text evidence="1">The sequence shown here is derived from an EMBL/GenBank/DDBJ whole genome shotgun (WGS) entry which is preliminary data.</text>
</comment>
<reference evidence="1 2" key="1">
    <citation type="submission" date="2019-03" db="EMBL/GenBank/DDBJ databases">
        <title>First draft genome of Liparis tanakae, snailfish: a comprehensive survey of snailfish specific genes.</title>
        <authorList>
            <person name="Kim W."/>
            <person name="Song I."/>
            <person name="Jeong J.-H."/>
            <person name="Kim D."/>
            <person name="Kim S."/>
            <person name="Ryu S."/>
            <person name="Song J.Y."/>
            <person name="Lee S.K."/>
        </authorList>
    </citation>
    <scope>NUCLEOTIDE SEQUENCE [LARGE SCALE GENOMIC DNA]</scope>
    <source>
        <tissue evidence="1">Muscle</tissue>
    </source>
</reference>
<organism evidence="1 2">
    <name type="scientific">Liparis tanakae</name>
    <name type="common">Tanaka's snailfish</name>
    <dbReference type="NCBI Taxonomy" id="230148"/>
    <lineage>
        <taxon>Eukaryota</taxon>
        <taxon>Metazoa</taxon>
        <taxon>Chordata</taxon>
        <taxon>Craniata</taxon>
        <taxon>Vertebrata</taxon>
        <taxon>Euteleostomi</taxon>
        <taxon>Actinopterygii</taxon>
        <taxon>Neopterygii</taxon>
        <taxon>Teleostei</taxon>
        <taxon>Neoteleostei</taxon>
        <taxon>Acanthomorphata</taxon>
        <taxon>Eupercaria</taxon>
        <taxon>Perciformes</taxon>
        <taxon>Cottioidei</taxon>
        <taxon>Cottales</taxon>
        <taxon>Liparidae</taxon>
        <taxon>Liparis</taxon>
    </lineage>
</organism>
<evidence type="ECO:0000313" key="1">
    <source>
        <dbReference type="EMBL" id="TNN87114.1"/>
    </source>
</evidence>
<name>A0A4Z2JB94_9TELE</name>
<proteinExistence type="predicted"/>